<feature type="transmembrane region" description="Helical" evidence="6">
    <location>
        <begin position="323"/>
        <end position="343"/>
    </location>
</feature>
<accession>A0A1H0PCC1</accession>
<feature type="transmembrane region" description="Helical" evidence="6">
    <location>
        <begin position="396"/>
        <end position="419"/>
    </location>
</feature>
<feature type="transmembrane region" description="Helical" evidence="6">
    <location>
        <begin position="12"/>
        <end position="36"/>
    </location>
</feature>
<dbReference type="PROSITE" id="PS50850">
    <property type="entry name" value="MFS"/>
    <property type="match status" value="1"/>
</dbReference>
<gene>
    <name evidence="8" type="ORF">SAMN05216193_12031</name>
</gene>
<feature type="transmembrane region" description="Helical" evidence="6">
    <location>
        <begin position="364"/>
        <end position="384"/>
    </location>
</feature>
<dbReference type="PROSITE" id="PS00216">
    <property type="entry name" value="SUGAR_TRANSPORT_1"/>
    <property type="match status" value="1"/>
</dbReference>
<dbReference type="STRING" id="198616.SAMN05216193_12031"/>
<keyword evidence="5 6" id="KW-0472">Membrane</keyword>
<feature type="domain" description="Major facilitator superfamily (MFS) profile" evidence="7">
    <location>
        <begin position="14"/>
        <end position="423"/>
    </location>
</feature>
<dbReference type="OrthoDB" id="6057322at2"/>
<keyword evidence="3 6" id="KW-0812">Transmembrane</keyword>
<dbReference type="InterPro" id="IPR044770">
    <property type="entry name" value="MFS_spinster-like"/>
</dbReference>
<dbReference type="PANTHER" id="PTHR23505">
    <property type="entry name" value="SPINSTER"/>
    <property type="match status" value="1"/>
</dbReference>
<dbReference type="InterPro" id="IPR020846">
    <property type="entry name" value="MFS_dom"/>
</dbReference>
<feature type="transmembrane region" description="Helical" evidence="6">
    <location>
        <begin position="139"/>
        <end position="161"/>
    </location>
</feature>
<evidence type="ECO:0000256" key="2">
    <source>
        <dbReference type="ARBA" id="ARBA00022448"/>
    </source>
</evidence>
<dbReference type="Proteomes" id="UP000242957">
    <property type="component" value="Unassembled WGS sequence"/>
</dbReference>
<dbReference type="Gene3D" id="1.20.1250.20">
    <property type="entry name" value="MFS general substrate transporter like domains"/>
    <property type="match status" value="1"/>
</dbReference>
<dbReference type="CDD" id="cd17328">
    <property type="entry name" value="MFS_spinster_like"/>
    <property type="match status" value="1"/>
</dbReference>
<feature type="transmembrane region" description="Helical" evidence="6">
    <location>
        <begin position="81"/>
        <end position="100"/>
    </location>
</feature>
<dbReference type="InterPro" id="IPR005829">
    <property type="entry name" value="Sugar_transporter_CS"/>
</dbReference>
<proteinExistence type="predicted"/>
<feature type="transmembrane region" description="Helical" evidence="6">
    <location>
        <begin position="220"/>
        <end position="238"/>
    </location>
</feature>
<dbReference type="AlphaFoldDB" id="A0A1H0PCC1"/>
<keyword evidence="9" id="KW-1185">Reference proteome</keyword>
<sequence>MSNTPTVTWRTHYALGVLAVIYIFNYIDRLLVSILVEPIKQEFGVSDTMIGLLTGVAFALFYTVFGLPLGRLSDRIGRKPVVAVACIAWSVTTMLCGLATSFAMLLMFRILVAVGEAGGSAPSVAMVSDLYPRHLRSRALAVFLMGPAIGAVVGLGLGGWIAELHGWRWAFILIGAPGVLLGLILAFTVRVPQVQRPVAGTASGDSFLATIGLLIRTPSYLLIVIAGSIAAVAGYAIGTWNPSFLIRSHGLTIQQAGFLMGIGGGLVSAVGTLCCGVLTDRLAARDSAWQLGTALLGTALSIPLGLAFFLWPAGTAFQLGSLSVPTAFLFYLGFAFFGTWWSVPSFGAMSHLFPANRLAQGTALYFMGVTLLGVGLGPLVVGVLSDLFSQSMGAEALRYALAATIALLVLPCLCLAIALPRYRRQVDDCSVTAPAEAVPA</sequence>
<feature type="transmembrane region" description="Helical" evidence="6">
    <location>
        <begin position="48"/>
        <end position="69"/>
    </location>
</feature>
<keyword evidence="2" id="KW-0813">Transport</keyword>
<reference evidence="9" key="1">
    <citation type="submission" date="2016-10" db="EMBL/GenBank/DDBJ databases">
        <authorList>
            <person name="Varghese N."/>
            <person name="Submissions S."/>
        </authorList>
    </citation>
    <scope>NUCLEOTIDE SEQUENCE [LARGE SCALE GENOMIC DNA]</scope>
    <source>
        <strain evidence="9">JCM 21621</strain>
    </source>
</reference>
<evidence type="ECO:0000313" key="9">
    <source>
        <dbReference type="Proteomes" id="UP000242957"/>
    </source>
</evidence>
<evidence type="ECO:0000256" key="4">
    <source>
        <dbReference type="ARBA" id="ARBA00022989"/>
    </source>
</evidence>
<feature type="transmembrane region" description="Helical" evidence="6">
    <location>
        <begin position="167"/>
        <end position="187"/>
    </location>
</feature>
<evidence type="ECO:0000256" key="6">
    <source>
        <dbReference type="SAM" id="Phobius"/>
    </source>
</evidence>
<dbReference type="GO" id="GO:0016020">
    <property type="term" value="C:membrane"/>
    <property type="evidence" value="ECO:0007669"/>
    <property type="project" value="UniProtKB-SubCell"/>
</dbReference>
<evidence type="ECO:0000313" key="8">
    <source>
        <dbReference type="EMBL" id="SDP02345.1"/>
    </source>
</evidence>
<comment type="subcellular location">
    <subcellularLocation>
        <location evidence="1">Membrane</location>
        <topology evidence="1">Multi-pass membrane protein</topology>
    </subcellularLocation>
</comment>
<evidence type="ECO:0000256" key="5">
    <source>
        <dbReference type="ARBA" id="ARBA00023136"/>
    </source>
</evidence>
<dbReference type="EMBL" id="FNIJ01000020">
    <property type="protein sequence ID" value="SDP02345.1"/>
    <property type="molecule type" value="Genomic_DNA"/>
</dbReference>
<dbReference type="Pfam" id="PF07690">
    <property type="entry name" value="MFS_1"/>
    <property type="match status" value="1"/>
</dbReference>
<dbReference type="InterPro" id="IPR036259">
    <property type="entry name" value="MFS_trans_sf"/>
</dbReference>
<feature type="transmembrane region" description="Helical" evidence="6">
    <location>
        <begin position="258"/>
        <end position="279"/>
    </location>
</feature>
<dbReference type="InterPro" id="IPR011701">
    <property type="entry name" value="MFS"/>
</dbReference>
<keyword evidence="4 6" id="KW-1133">Transmembrane helix</keyword>
<feature type="transmembrane region" description="Helical" evidence="6">
    <location>
        <begin position="291"/>
        <end position="311"/>
    </location>
</feature>
<evidence type="ECO:0000256" key="1">
    <source>
        <dbReference type="ARBA" id="ARBA00004141"/>
    </source>
</evidence>
<evidence type="ECO:0000259" key="7">
    <source>
        <dbReference type="PROSITE" id="PS50850"/>
    </source>
</evidence>
<dbReference type="PANTHER" id="PTHR23505:SF79">
    <property type="entry name" value="PROTEIN SPINSTER"/>
    <property type="match status" value="1"/>
</dbReference>
<evidence type="ECO:0000256" key="3">
    <source>
        <dbReference type="ARBA" id="ARBA00022692"/>
    </source>
</evidence>
<dbReference type="GO" id="GO:0022857">
    <property type="term" value="F:transmembrane transporter activity"/>
    <property type="evidence" value="ECO:0007669"/>
    <property type="project" value="InterPro"/>
</dbReference>
<dbReference type="SUPFAM" id="SSF103473">
    <property type="entry name" value="MFS general substrate transporter"/>
    <property type="match status" value="1"/>
</dbReference>
<feature type="transmembrane region" description="Helical" evidence="6">
    <location>
        <begin position="106"/>
        <end position="127"/>
    </location>
</feature>
<protein>
    <submittedName>
        <fullName evidence="8">Predicted arabinose efflux permease, MFS family</fullName>
    </submittedName>
</protein>
<organism evidence="8 9">
    <name type="scientific">Pseudomonas jinjuensis</name>
    <dbReference type="NCBI Taxonomy" id="198616"/>
    <lineage>
        <taxon>Bacteria</taxon>
        <taxon>Pseudomonadati</taxon>
        <taxon>Pseudomonadota</taxon>
        <taxon>Gammaproteobacteria</taxon>
        <taxon>Pseudomonadales</taxon>
        <taxon>Pseudomonadaceae</taxon>
        <taxon>Pseudomonas</taxon>
    </lineage>
</organism>
<dbReference type="RefSeq" id="WP_084314081.1">
    <property type="nucleotide sequence ID" value="NZ_FNIJ01000020.1"/>
</dbReference>
<name>A0A1H0PCC1_9PSED</name>